<reference evidence="13" key="1">
    <citation type="submission" date="2025-08" db="UniProtKB">
        <authorList>
            <consortium name="RefSeq"/>
        </authorList>
    </citation>
    <scope>IDENTIFICATION</scope>
</reference>
<evidence type="ECO:0000256" key="9">
    <source>
        <dbReference type="ARBA" id="ARBA00023136"/>
    </source>
</evidence>
<evidence type="ECO:0000313" key="12">
    <source>
        <dbReference type="Proteomes" id="UP000694915"/>
    </source>
</evidence>
<comment type="similarity">
    <text evidence="2 10">Belongs to the MCU (TC 1.A.77) family.</text>
</comment>
<keyword evidence="10" id="KW-0496">Mitochondrion</keyword>
<protein>
    <recommendedName>
        <fullName evidence="10">Calcium uniporter protein</fullName>
    </recommendedName>
</protein>
<gene>
    <name evidence="13" type="primary">Mcub</name>
</gene>
<evidence type="ECO:0000256" key="10">
    <source>
        <dbReference type="RuleBase" id="RU367035"/>
    </source>
</evidence>
<keyword evidence="6 10" id="KW-0106">Calcium</keyword>
<keyword evidence="10" id="KW-0407">Ion channel</keyword>
<feature type="domain" description="Calcium uniporter protein C-terminal" evidence="11">
    <location>
        <begin position="103"/>
        <end position="305"/>
    </location>
</feature>
<dbReference type="InterPro" id="IPR039055">
    <property type="entry name" value="MCU_fam"/>
</dbReference>
<keyword evidence="5 10" id="KW-0812">Transmembrane</keyword>
<feature type="transmembrane region" description="Helical" evidence="10">
    <location>
        <begin position="220"/>
        <end position="240"/>
    </location>
</feature>
<proteinExistence type="inferred from homology"/>
<dbReference type="Proteomes" id="UP000694915">
    <property type="component" value="Chromosome 21"/>
</dbReference>
<accession>A0ABM1UD49</accession>
<name>A0ABM1UD49_MICOH</name>
<dbReference type="InterPro" id="IPR006769">
    <property type="entry name" value="MCU_C"/>
</dbReference>
<evidence type="ECO:0000256" key="2">
    <source>
        <dbReference type="ARBA" id="ARBA00005653"/>
    </source>
</evidence>
<feature type="transmembrane region" description="Helical" evidence="10">
    <location>
        <begin position="252"/>
        <end position="269"/>
    </location>
</feature>
<dbReference type="RefSeq" id="XP_026639911.1">
    <property type="nucleotide sequence ID" value="XM_026784110.1"/>
</dbReference>
<evidence type="ECO:0000256" key="4">
    <source>
        <dbReference type="ARBA" id="ARBA00022568"/>
    </source>
</evidence>
<evidence type="ECO:0000313" key="13">
    <source>
        <dbReference type="RefSeq" id="XP_026639911.1"/>
    </source>
</evidence>
<comment type="function">
    <text evidence="10">Mitochondrial inner membrane calcium uniporter that mediates calcium uptake into mitochondria. Mitochondrial calcium homeostasis plays key roles in cellular physiology and regulates cell bioenergetics, cytoplasmic calcium signals and activation of cell death pathways.</text>
</comment>
<evidence type="ECO:0000256" key="8">
    <source>
        <dbReference type="ARBA" id="ARBA00023065"/>
    </source>
</evidence>
<comment type="domain">
    <text evidence="10">The selectivity filter, in which calcium ions are arranged in single file, is composed of two acidic rings separated by one helical turn along the central axis of the channel pore.</text>
</comment>
<evidence type="ECO:0000256" key="6">
    <source>
        <dbReference type="ARBA" id="ARBA00022837"/>
    </source>
</evidence>
<evidence type="ECO:0000256" key="3">
    <source>
        <dbReference type="ARBA" id="ARBA00022448"/>
    </source>
</evidence>
<organism evidence="12 13">
    <name type="scientific">Microtus ochrogaster</name>
    <name type="common">Prairie vole</name>
    <dbReference type="NCBI Taxonomy" id="79684"/>
    <lineage>
        <taxon>Eukaryota</taxon>
        <taxon>Metazoa</taxon>
        <taxon>Chordata</taxon>
        <taxon>Craniata</taxon>
        <taxon>Vertebrata</taxon>
        <taxon>Euteleostomi</taxon>
        <taxon>Mammalia</taxon>
        <taxon>Eutheria</taxon>
        <taxon>Euarchontoglires</taxon>
        <taxon>Glires</taxon>
        <taxon>Rodentia</taxon>
        <taxon>Myomorpha</taxon>
        <taxon>Muroidea</taxon>
        <taxon>Cricetidae</taxon>
        <taxon>Arvicolinae</taxon>
        <taxon>Microtus</taxon>
    </lineage>
</organism>
<keyword evidence="10" id="KW-0999">Mitochondrion inner membrane</keyword>
<dbReference type="Pfam" id="PF04678">
    <property type="entry name" value="MCU"/>
    <property type="match status" value="1"/>
</dbReference>
<keyword evidence="12" id="KW-1185">Reference proteome</keyword>
<evidence type="ECO:0000259" key="11">
    <source>
        <dbReference type="Pfam" id="PF04678"/>
    </source>
</evidence>
<keyword evidence="8 10" id="KW-0406">Ion transport</keyword>
<comment type="subcellular location">
    <subcellularLocation>
        <location evidence="1">Membrane</location>
        <topology evidence="1">Multi-pass membrane protein</topology>
    </subcellularLocation>
    <subcellularLocation>
        <location evidence="10">Mitochondrion inner membrane</location>
        <topology evidence="10">Multi-pass membrane protein</topology>
    </subcellularLocation>
</comment>
<dbReference type="PANTHER" id="PTHR13462">
    <property type="entry name" value="CALCIUM UNIPORTER PROTEIN, MITOCHONDRIAL"/>
    <property type="match status" value="1"/>
</dbReference>
<keyword evidence="7 10" id="KW-1133">Transmembrane helix</keyword>
<sequence length="350" mass="40355">MLLNRLYLGRSRLLTTIRARNRACPRPLPPAPQVLYMKLYGNPKYYQALYYGTVLPPDEITVNYKHGLPLVTLTLPSRKERCQFVVKPMVSTVGSFLRDLQNEDKGIKTAAITTAEGSEIPASTLMDTLLMKDFKLVINELAYDVRCHKKEKSSAEHTIEMENMKSLVHRLFTVLHLEEFQKRRERHLMARIDHLKEQLQPLEQVKAGIEARSEAKTSGLLWAGLALLSVQGGALAWLTWWVYSWDIMEPVTFFLTFANSMVFFAYFIITRQNYTYSSLRSRQFLQFFHKKSQQQCFDVEQYNKLKEDLAESVMRSNEAMNSSSKKGFIRLGRIDTPLMHPSTGEAGRSL</sequence>
<dbReference type="GeneID" id="101985058"/>
<evidence type="ECO:0000256" key="7">
    <source>
        <dbReference type="ARBA" id="ARBA00022989"/>
    </source>
</evidence>
<keyword evidence="3 10" id="KW-0813">Transport</keyword>
<keyword evidence="10" id="KW-0107">Calcium channel</keyword>
<evidence type="ECO:0000256" key="5">
    <source>
        <dbReference type="ARBA" id="ARBA00022692"/>
    </source>
</evidence>
<evidence type="ECO:0000256" key="1">
    <source>
        <dbReference type="ARBA" id="ARBA00004141"/>
    </source>
</evidence>
<keyword evidence="9 10" id="KW-0472">Membrane</keyword>
<dbReference type="PANTHER" id="PTHR13462:SF6">
    <property type="entry name" value="CALCIUM UNIPORTER REGULATORY SUBUNIT MCUB, MITOCHONDRIAL"/>
    <property type="match status" value="1"/>
</dbReference>
<keyword evidence="4 10" id="KW-0109">Calcium transport</keyword>